<name>A0AAN7X5F8_ELEMC</name>
<protein>
    <submittedName>
        <fullName evidence="2">Uncharacterized protein</fullName>
    </submittedName>
</protein>
<proteinExistence type="predicted"/>
<evidence type="ECO:0000313" key="2">
    <source>
        <dbReference type="EMBL" id="KAK5853654.1"/>
    </source>
</evidence>
<reference evidence="2 3" key="1">
    <citation type="journal article" date="2023" name="Genes (Basel)">
        <title>Chromosome-Level Genome Assembly and Circadian Gene Repertoire of the Patagonia Blennie Eleginops maclovinus-The Closest Ancestral Proxy of Antarctic Cryonotothenioids.</title>
        <authorList>
            <person name="Cheng C.C."/>
            <person name="Rivera-Colon A.G."/>
            <person name="Minhas B.F."/>
            <person name="Wilson L."/>
            <person name="Rayamajhi N."/>
            <person name="Vargas-Chacoff L."/>
            <person name="Catchen J.M."/>
        </authorList>
    </citation>
    <scope>NUCLEOTIDE SEQUENCE [LARGE SCALE GENOMIC DNA]</scope>
    <source>
        <strain evidence="2">JMC-PN-2008</strain>
    </source>
</reference>
<dbReference type="AlphaFoldDB" id="A0AAN7X5F8"/>
<dbReference type="Proteomes" id="UP001346869">
    <property type="component" value="Unassembled WGS sequence"/>
</dbReference>
<feature type="region of interest" description="Disordered" evidence="1">
    <location>
        <begin position="1"/>
        <end position="30"/>
    </location>
</feature>
<dbReference type="EMBL" id="JAUZQC010000019">
    <property type="protein sequence ID" value="KAK5853654.1"/>
    <property type="molecule type" value="Genomic_DNA"/>
</dbReference>
<sequence>MEGIDGNSNGWVDCCNDGGRERGSTEESAQCRVSLSGRNFRDARPGLVLGPGGRPGLEGEPRVQKWPICPVLTQRGLSLDLWSAAAWVRIGDVRLQKGG</sequence>
<comment type="caution">
    <text evidence="2">The sequence shown here is derived from an EMBL/GenBank/DDBJ whole genome shotgun (WGS) entry which is preliminary data.</text>
</comment>
<evidence type="ECO:0000313" key="3">
    <source>
        <dbReference type="Proteomes" id="UP001346869"/>
    </source>
</evidence>
<reference evidence="2 3" key="2">
    <citation type="journal article" date="2023" name="Mol. Biol. Evol.">
        <title>Genomics of Secondarily Temperate Adaptation in the Only Non-Antarctic Icefish.</title>
        <authorList>
            <person name="Rivera-Colon A.G."/>
            <person name="Rayamajhi N."/>
            <person name="Minhas B.F."/>
            <person name="Madrigal G."/>
            <person name="Bilyk K.T."/>
            <person name="Yoon V."/>
            <person name="Hune M."/>
            <person name="Gregory S."/>
            <person name="Cheng C.H.C."/>
            <person name="Catchen J.M."/>
        </authorList>
    </citation>
    <scope>NUCLEOTIDE SEQUENCE [LARGE SCALE GENOMIC DNA]</scope>
    <source>
        <strain evidence="2">JMC-PN-2008</strain>
    </source>
</reference>
<gene>
    <name evidence="2" type="ORF">PBY51_014789</name>
</gene>
<accession>A0AAN7X5F8</accession>
<feature type="compositionally biased region" description="Polar residues" evidence="1">
    <location>
        <begin position="1"/>
        <end position="10"/>
    </location>
</feature>
<evidence type="ECO:0000256" key="1">
    <source>
        <dbReference type="SAM" id="MobiDB-lite"/>
    </source>
</evidence>
<organism evidence="2 3">
    <name type="scientific">Eleginops maclovinus</name>
    <name type="common">Patagonian blennie</name>
    <name type="synonym">Eleginus maclovinus</name>
    <dbReference type="NCBI Taxonomy" id="56733"/>
    <lineage>
        <taxon>Eukaryota</taxon>
        <taxon>Metazoa</taxon>
        <taxon>Chordata</taxon>
        <taxon>Craniata</taxon>
        <taxon>Vertebrata</taxon>
        <taxon>Euteleostomi</taxon>
        <taxon>Actinopterygii</taxon>
        <taxon>Neopterygii</taxon>
        <taxon>Teleostei</taxon>
        <taxon>Neoteleostei</taxon>
        <taxon>Acanthomorphata</taxon>
        <taxon>Eupercaria</taxon>
        <taxon>Perciformes</taxon>
        <taxon>Notothenioidei</taxon>
        <taxon>Eleginopidae</taxon>
        <taxon>Eleginops</taxon>
    </lineage>
</organism>
<keyword evidence="3" id="KW-1185">Reference proteome</keyword>